<feature type="compositionally biased region" description="Basic and acidic residues" evidence="1">
    <location>
        <begin position="1"/>
        <end position="10"/>
    </location>
</feature>
<feature type="compositionally biased region" description="Polar residues" evidence="1">
    <location>
        <begin position="12"/>
        <end position="25"/>
    </location>
</feature>
<protein>
    <submittedName>
        <fullName evidence="2">Uncharacterized protein</fullName>
    </submittedName>
</protein>
<comment type="caution">
    <text evidence="2">The sequence shown here is derived from an EMBL/GenBank/DDBJ whole genome shotgun (WGS) entry which is preliminary data.</text>
</comment>
<feature type="region of interest" description="Disordered" evidence="1">
    <location>
        <begin position="1"/>
        <end position="49"/>
    </location>
</feature>
<reference evidence="2 3" key="1">
    <citation type="submission" date="2019-05" db="EMBL/GenBank/DDBJ databases">
        <title>Another draft genome of Portunus trituberculatus and its Hox gene families provides insights of decapod evolution.</title>
        <authorList>
            <person name="Jeong J.-H."/>
            <person name="Song I."/>
            <person name="Kim S."/>
            <person name="Choi T."/>
            <person name="Kim D."/>
            <person name="Ryu S."/>
            <person name="Kim W."/>
        </authorList>
    </citation>
    <scope>NUCLEOTIDE SEQUENCE [LARGE SCALE GENOMIC DNA]</scope>
    <source>
        <tissue evidence="2">Muscle</tissue>
    </source>
</reference>
<organism evidence="2 3">
    <name type="scientific">Portunus trituberculatus</name>
    <name type="common">Swimming crab</name>
    <name type="synonym">Neptunus trituberculatus</name>
    <dbReference type="NCBI Taxonomy" id="210409"/>
    <lineage>
        <taxon>Eukaryota</taxon>
        <taxon>Metazoa</taxon>
        <taxon>Ecdysozoa</taxon>
        <taxon>Arthropoda</taxon>
        <taxon>Crustacea</taxon>
        <taxon>Multicrustacea</taxon>
        <taxon>Malacostraca</taxon>
        <taxon>Eumalacostraca</taxon>
        <taxon>Eucarida</taxon>
        <taxon>Decapoda</taxon>
        <taxon>Pleocyemata</taxon>
        <taxon>Brachyura</taxon>
        <taxon>Eubrachyura</taxon>
        <taxon>Portunoidea</taxon>
        <taxon>Portunidae</taxon>
        <taxon>Portuninae</taxon>
        <taxon>Portunus</taxon>
    </lineage>
</organism>
<gene>
    <name evidence="2" type="ORF">E2C01_042798</name>
</gene>
<proteinExistence type="predicted"/>
<keyword evidence="3" id="KW-1185">Reference proteome</keyword>
<dbReference type="Proteomes" id="UP000324222">
    <property type="component" value="Unassembled WGS sequence"/>
</dbReference>
<accession>A0A5B7FUK4</accession>
<sequence>MQVRAGRHDTQPPANQRRSRPNTTKYGGKGRQGRVTGSSAAAAAAGDRDDFRLSHTHTHTHTHTHGRWILLLLLVPPPPPPPPPPSAVPPSAFYLLPRRRKPDATAAAAAASPPLATPTRNLCCGDVRGRARVARILTYRDLLSRRLTYSDLPRAMTRPDAAYPY</sequence>
<evidence type="ECO:0000313" key="3">
    <source>
        <dbReference type="Proteomes" id="UP000324222"/>
    </source>
</evidence>
<dbReference type="EMBL" id="VSRR010008609">
    <property type="protein sequence ID" value="MPC49009.1"/>
    <property type="molecule type" value="Genomic_DNA"/>
</dbReference>
<name>A0A5B7FUK4_PORTR</name>
<evidence type="ECO:0000313" key="2">
    <source>
        <dbReference type="EMBL" id="MPC49009.1"/>
    </source>
</evidence>
<evidence type="ECO:0000256" key="1">
    <source>
        <dbReference type="SAM" id="MobiDB-lite"/>
    </source>
</evidence>
<dbReference type="AlphaFoldDB" id="A0A5B7FUK4"/>